<gene>
    <name evidence="2" type="ORF">KNV97_09970</name>
</gene>
<organism evidence="2 3">
    <name type="scientific">Vibrio ostreae</name>
    <dbReference type="NCBI Taxonomy" id="2841925"/>
    <lineage>
        <taxon>Bacteria</taxon>
        <taxon>Pseudomonadati</taxon>
        <taxon>Pseudomonadota</taxon>
        <taxon>Gammaproteobacteria</taxon>
        <taxon>Vibrionales</taxon>
        <taxon>Vibrionaceae</taxon>
        <taxon>Vibrio</taxon>
    </lineage>
</organism>
<dbReference type="Proteomes" id="UP000694232">
    <property type="component" value="Chromosome 1"/>
</dbReference>
<feature type="transmembrane region" description="Helical" evidence="1">
    <location>
        <begin position="79"/>
        <end position="99"/>
    </location>
</feature>
<name>A0A975UD48_9VIBR</name>
<evidence type="ECO:0000313" key="2">
    <source>
        <dbReference type="EMBL" id="QXO18566.1"/>
    </source>
</evidence>
<evidence type="ECO:0000256" key="1">
    <source>
        <dbReference type="SAM" id="Phobius"/>
    </source>
</evidence>
<dbReference type="KEGG" id="vos:KNV97_09970"/>
<reference evidence="2" key="1">
    <citation type="submission" date="2021-06" db="EMBL/GenBank/DDBJ databases">
        <title>Vibrio nov. sp., novel gut bacterium isolated from Yellow Sea oyster.</title>
        <authorList>
            <person name="Muhammad N."/>
            <person name="Nguyen T.H."/>
            <person name="Lee Y.-J."/>
            <person name="Ko J."/>
            <person name="Kim S.-G."/>
        </authorList>
    </citation>
    <scope>NUCLEOTIDE SEQUENCE</scope>
    <source>
        <strain evidence="2">OG9-811</strain>
    </source>
</reference>
<keyword evidence="1" id="KW-0472">Membrane</keyword>
<dbReference type="AlphaFoldDB" id="A0A975UD48"/>
<dbReference type="Pfam" id="PF11391">
    <property type="entry name" value="DUF2798"/>
    <property type="match status" value="1"/>
</dbReference>
<protein>
    <submittedName>
        <fullName evidence="2">DUF2798 domain-containing protein</fullName>
    </submittedName>
</protein>
<evidence type="ECO:0000313" key="3">
    <source>
        <dbReference type="Proteomes" id="UP000694232"/>
    </source>
</evidence>
<sequence length="147" mass="16082">MNLKKLAITLPAPVCIVASISAFITYINHGLNAEFATQWLKSFLFSLVVILPIAGLLIMKLAQLVERRLPHIQPLGRKLILCGLIALSLESIISLMSVLSTSQAESASQFIAFWALTLLKALPLGYLIAMIMVFIVRPRIQRALAAA</sequence>
<feature type="transmembrane region" description="Helical" evidence="1">
    <location>
        <begin position="38"/>
        <end position="58"/>
    </location>
</feature>
<dbReference type="EMBL" id="CP076643">
    <property type="protein sequence ID" value="QXO18566.1"/>
    <property type="molecule type" value="Genomic_DNA"/>
</dbReference>
<keyword evidence="3" id="KW-1185">Reference proteome</keyword>
<keyword evidence="1" id="KW-1133">Transmembrane helix</keyword>
<dbReference type="RefSeq" id="WP_168797005.1">
    <property type="nucleotide sequence ID" value="NZ_CP076643.1"/>
</dbReference>
<dbReference type="InterPro" id="IPR021529">
    <property type="entry name" value="DUF2798"/>
</dbReference>
<feature type="transmembrane region" description="Helical" evidence="1">
    <location>
        <begin position="111"/>
        <end position="136"/>
    </location>
</feature>
<accession>A0A975UD48</accession>
<proteinExistence type="predicted"/>
<keyword evidence="1" id="KW-0812">Transmembrane</keyword>